<name>A0A0A8Z0J9_ARUDO</name>
<reference evidence="1" key="2">
    <citation type="journal article" date="2015" name="Data Brief">
        <title>Shoot transcriptome of the giant reed, Arundo donax.</title>
        <authorList>
            <person name="Barrero R.A."/>
            <person name="Guerrero F.D."/>
            <person name="Moolhuijzen P."/>
            <person name="Goolsby J.A."/>
            <person name="Tidwell J."/>
            <person name="Bellgard S.E."/>
            <person name="Bellgard M.I."/>
        </authorList>
    </citation>
    <scope>NUCLEOTIDE SEQUENCE</scope>
    <source>
        <tissue evidence="1">Shoot tissue taken approximately 20 cm above the soil surface</tissue>
    </source>
</reference>
<reference evidence="1" key="1">
    <citation type="submission" date="2014-09" db="EMBL/GenBank/DDBJ databases">
        <authorList>
            <person name="Magalhaes I.L.F."/>
            <person name="Oliveira U."/>
            <person name="Santos F.R."/>
            <person name="Vidigal T.H.D.A."/>
            <person name="Brescovit A.D."/>
            <person name="Santos A.J."/>
        </authorList>
    </citation>
    <scope>NUCLEOTIDE SEQUENCE</scope>
    <source>
        <tissue evidence="1">Shoot tissue taken approximately 20 cm above the soil surface</tissue>
    </source>
</reference>
<organism evidence="1">
    <name type="scientific">Arundo donax</name>
    <name type="common">Giant reed</name>
    <name type="synonym">Donax arundinaceus</name>
    <dbReference type="NCBI Taxonomy" id="35708"/>
    <lineage>
        <taxon>Eukaryota</taxon>
        <taxon>Viridiplantae</taxon>
        <taxon>Streptophyta</taxon>
        <taxon>Embryophyta</taxon>
        <taxon>Tracheophyta</taxon>
        <taxon>Spermatophyta</taxon>
        <taxon>Magnoliopsida</taxon>
        <taxon>Liliopsida</taxon>
        <taxon>Poales</taxon>
        <taxon>Poaceae</taxon>
        <taxon>PACMAD clade</taxon>
        <taxon>Arundinoideae</taxon>
        <taxon>Arundineae</taxon>
        <taxon>Arundo</taxon>
    </lineage>
</organism>
<sequence length="28" mass="3257">MGSQIFHSITLFYQILVDNMLIVQQSDD</sequence>
<proteinExistence type="predicted"/>
<accession>A0A0A8Z0J9</accession>
<protein>
    <submittedName>
        <fullName evidence="1">Uncharacterized protein</fullName>
    </submittedName>
</protein>
<dbReference type="EMBL" id="GBRH01269508">
    <property type="protein sequence ID" value="JAD28387.1"/>
    <property type="molecule type" value="Transcribed_RNA"/>
</dbReference>
<dbReference type="AlphaFoldDB" id="A0A0A8Z0J9"/>
<evidence type="ECO:0000313" key="1">
    <source>
        <dbReference type="EMBL" id="JAD28387.1"/>
    </source>
</evidence>